<keyword evidence="1" id="KW-0472">Membrane</keyword>
<name>I0JRB8_HALH3</name>
<keyword evidence="3" id="KW-1185">Reference proteome</keyword>
<feature type="transmembrane region" description="Helical" evidence="1">
    <location>
        <begin position="20"/>
        <end position="40"/>
    </location>
</feature>
<keyword evidence="1" id="KW-0812">Transmembrane</keyword>
<dbReference type="KEGG" id="hhd:HBHAL_4347"/>
<gene>
    <name evidence="2" type="ordered locus">HBHAL_4347</name>
</gene>
<sequence length="110" mass="12762">MAFTLLFIYDYFPHLPLGETIPKGVPIALFLGFFFFSLIFKKYRDTDDKKVLQWQIYSTTYILLLIGILTLLGGQSSSGIAFDSRFLWVILLFSLFEIYSQWKKVKASEA</sequence>
<feature type="transmembrane region" description="Helical" evidence="1">
    <location>
        <begin position="52"/>
        <end position="73"/>
    </location>
</feature>
<dbReference type="Proteomes" id="UP000007397">
    <property type="component" value="Chromosome"/>
</dbReference>
<organism evidence="2 3">
    <name type="scientific">Halobacillus halophilus (strain ATCC 35676 / DSM 2266 / JCM 20832 / KCTC 3685 / LMG 17431 / NBRC 102448 / NCIMB 2269)</name>
    <name type="common">Sporosarcina halophila</name>
    <dbReference type="NCBI Taxonomy" id="866895"/>
    <lineage>
        <taxon>Bacteria</taxon>
        <taxon>Bacillati</taxon>
        <taxon>Bacillota</taxon>
        <taxon>Bacilli</taxon>
        <taxon>Bacillales</taxon>
        <taxon>Bacillaceae</taxon>
        <taxon>Halobacillus</taxon>
    </lineage>
</organism>
<evidence type="ECO:0000256" key="1">
    <source>
        <dbReference type="SAM" id="Phobius"/>
    </source>
</evidence>
<dbReference type="EMBL" id="HE717023">
    <property type="protein sequence ID" value="CCG46688.1"/>
    <property type="molecule type" value="Genomic_DNA"/>
</dbReference>
<feature type="transmembrane region" description="Helical" evidence="1">
    <location>
        <begin position="85"/>
        <end position="102"/>
    </location>
</feature>
<keyword evidence="1" id="KW-1133">Transmembrane helix</keyword>
<dbReference type="eggNOG" id="ENOG5033ETY">
    <property type="taxonomic scope" value="Bacteria"/>
</dbReference>
<dbReference type="AlphaFoldDB" id="I0JRB8"/>
<accession>I0JRB8</accession>
<reference evidence="2 3" key="1">
    <citation type="journal article" date="2013" name="Environ. Microbiol.">
        <title>Chloride and organic osmolytes: a hybrid strategy to cope with elevated salinities by the moderately halophilic, chloride-dependent bacterium Halobacillus halophilus.</title>
        <authorList>
            <person name="Saum S.H."/>
            <person name="Pfeiffer F."/>
            <person name="Palm P."/>
            <person name="Rampp M."/>
            <person name="Schuster S.C."/>
            <person name="Muller V."/>
            <person name="Oesterhelt D."/>
        </authorList>
    </citation>
    <scope>NUCLEOTIDE SEQUENCE [LARGE SCALE GENOMIC DNA]</scope>
    <source>
        <strain evidence="3">ATCC 35676 / DSM 2266 / JCM 20832 / KCTC 3685 / LMG 17431 / NBRC 102448 / NCIMB 2269</strain>
    </source>
</reference>
<proteinExistence type="predicted"/>
<evidence type="ECO:0000313" key="3">
    <source>
        <dbReference type="Proteomes" id="UP000007397"/>
    </source>
</evidence>
<dbReference type="HOGENOM" id="CLU_2167430_0_0_9"/>
<evidence type="ECO:0000313" key="2">
    <source>
        <dbReference type="EMBL" id="CCG46688.1"/>
    </source>
</evidence>
<protein>
    <submittedName>
        <fullName evidence="2">Uncharacterized protein</fullName>
    </submittedName>
</protein>
<dbReference type="STRING" id="866895.HBHAL_4347"/>